<comment type="caution">
    <text evidence="1">The sequence shown here is derived from an EMBL/GenBank/DDBJ whole genome shotgun (WGS) entry which is preliminary data.</text>
</comment>
<proteinExistence type="predicted"/>
<keyword evidence="2" id="KW-1185">Reference proteome</keyword>
<dbReference type="Proteomes" id="UP000789920">
    <property type="component" value="Unassembled WGS sequence"/>
</dbReference>
<protein>
    <submittedName>
        <fullName evidence="1">6465_t:CDS:1</fullName>
    </submittedName>
</protein>
<gene>
    <name evidence="1" type="ORF">RPERSI_LOCUS32543</name>
</gene>
<dbReference type="EMBL" id="CAJVQC010136282">
    <property type="protein sequence ID" value="CAG8842935.1"/>
    <property type="molecule type" value="Genomic_DNA"/>
</dbReference>
<sequence length="96" mass="10555">MYRTSFSPPLHNNSTTTNSGTTNGPYYLHPNTPSINDHPQSHQQQMASQTLQQPNSMTTANPQWTSPDKQRLNSQIFTPGSNNMPFGSGYPSTNGS</sequence>
<name>A0ACA9SMP7_9GLOM</name>
<organism evidence="1 2">
    <name type="scientific">Racocetra persica</name>
    <dbReference type="NCBI Taxonomy" id="160502"/>
    <lineage>
        <taxon>Eukaryota</taxon>
        <taxon>Fungi</taxon>
        <taxon>Fungi incertae sedis</taxon>
        <taxon>Mucoromycota</taxon>
        <taxon>Glomeromycotina</taxon>
        <taxon>Glomeromycetes</taxon>
        <taxon>Diversisporales</taxon>
        <taxon>Gigasporaceae</taxon>
        <taxon>Racocetra</taxon>
    </lineage>
</organism>
<feature type="non-terminal residue" evidence="1">
    <location>
        <position position="96"/>
    </location>
</feature>
<evidence type="ECO:0000313" key="1">
    <source>
        <dbReference type="EMBL" id="CAG8842935.1"/>
    </source>
</evidence>
<accession>A0ACA9SMP7</accession>
<reference evidence="1" key="1">
    <citation type="submission" date="2021-06" db="EMBL/GenBank/DDBJ databases">
        <authorList>
            <person name="Kallberg Y."/>
            <person name="Tangrot J."/>
            <person name="Rosling A."/>
        </authorList>
    </citation>
    <scope>NUCLEOTIDE SEQUENCE</scope>
    <source>
        <strain evidence="1">MA461A</strain>
    </source>
</reference>
<evidence type="ECO:0000313" key="2">
    <source>
        <dbReference type="Proteomes" id="UP000789920"/>
    </source>
</evidence>